<dbReference type="EMBL" id="JANWTC010000003">
    <property type="protein sequence ID" value="MCS5479131.1"/>
    <property type="molecule type" value="Genomic_DNA"/>
</dbReference>
<dbReference type="Proteomes" id="UP001205965">
    <property type="component" value="Unassembled WGS sequence"/>
</dbReference>
<dbReference type="InterPro" id="IPR011989">
    <property type="entry name" value="ARM-like"/>
</dbReference>
<dbReference type="Pfam" id="PF13646">
    <property type="entry name" value="HEAT_2"/>
    <property type="match status" value="1"/>
</dbReference>
<organism evidence="1 2">
    <name type="scientific">Corynebacterium lemuris</name>
    <dbReference type="NCBI Taxonomy" id="1859292"/>
    <lineage>
        <taxon>Bacteria</taxon>
        <taxon>Bacillati</taxon>
        <taxon>Actinomycetota</taxon>
        <taxon>Actinomycetes</taxon>
        <taxon>Mycobacteriales</taxon>
        <taxon>Corynebacteriaceae</taxon>
        <taxon>Corynebacterium</taxon>
    </lineage>
</organism>
<name>A0ABT2FV61_9CORY</name>
<evidence type="ECO:0000313" key="2">
    <source>
        <dbReference type="Proteomes" id="UP001205965"/>
    </source>
</evidence>
<accession>A0ABT2FV61</accession>
<reference evidence="1 2" key="1">
    <citation type="submission" date="2022-08" db="EMBL/GenBank/DDBJ databases">
        <title>YIM 101645 draft genome.</title>
        <authorList>
            <person name="Chen X."/>
        </authorList>
    </citation>
    <scope>NUCLEOTIDE SEQUENCE [LARGE SCALE GENOMIC DNA]</scope>
    <source>
        <strain evidence="1 2">YIM 101645</strain>
    </source>
</reference>
<dbReference type="Gene3D" id="1.25.10.10">
    <property type="entry name" value="Leucine-rich Repeat Variant"/>
    <property type="match status" value="1"/>
</dbReference>
<sequence>MTTDNPTPDTGRLHQALSAADPSVRLRAAMQAGTSPDLVSTEILVERFGAEPDFFVRDMLTWALIRRPKEESLPVLLPQLHSENPRMRSQVLHTLSKIGEPSTAAAITRELLHDADDEVARTAWRTAAGLVDADQASGLAEELATELGRRDHESRRSLSRVLVTLGEVSRPLLERSFADEETAVHARATRALLDDPDADFTGSMKQARRIHNGGYYLPAEA</sequence>
<protein>
    <submittedName>
        <fullName evidence="1">HEAT repeat domain-containing protein</fullName>
    </submittedName>
</protein>
<gene>
    <name evidence="1" type="ORF">NYP18_05635</name>
</gene>
<evidence type="ECO:0000313" key="1">
    <source>
        <dbReference type="EMBL" id="MCS5479131.1"/>
    </source>
</evidence>
<dbReference type="SUPFAM" id="SSF48371">
    <property type="entry name" value="ARM repeat"/>
    <property type="match status" value="1"/>
</dbReference>
<dbReference type="InterPro" id="IPR016024">
    <property type="entry name" value="ARM-type_fold"/>
</dbReference>
<proteinExistence type="predicted"/>
<dbReference type="RefSeq" id="WP_259427198.1">
    <property type="nucleotide sequence ID" value="NZ_JANWTC010000003.1"/>
</dbReference>
<comment type="caution">
    <text evidence="1">The sequence shown here is derived from an EMBL/GenBank/DDBJ whole genome shotgun (WGS) entry which is preliminary data.</text>
</comment>
<keyword evidence="2" id="KW-1185">Reference proteome</keyword>